<reference evidence="4" key="1">
    <citation type="journal article" date="2019" name="Int. J. Syst. Evol. Microbiol.">
        <title>The Global Catalogue of Microorganisms (GCM) 10K type strain sequencing project: providing services to taxonomists for standard genome sequencing and annotation.</title>
        <authorList>
            <consortium name="The Broad Institute Genomics Platform"/>
            <consortium name="The Broad Institute Genome Sequencing Center for Infectious Disease"/>
            <person name="Wu L."/>
            <person name="Ma J."/>
        </authorList>
    </citation>
    <scope>NUCLEOTIDE SEQUENCE [LARGE SCALE GENOMIC DNA]</scope>
    <source>
        <strain evidence="4">JCM 9933</strain>
    </source>
</reference>
<feature type="region of interest" description="Disordered" evidence="1">
    <location>
        <begin position="1"/>
        <end position="26"/>
    </location>
</feature>
<dbReference type="InterPro" id="IPR047650">
    <property type="entry name" value="Transpos_IS110"/>
</dbReference>
<evidence type="ECO:0000313" key="4">
    <source>
        <dbReference type="Proteomes" id="UP001501588"/>
    </source>
</evidence>
<organism evidence="3 4">
    <name type="scientific">Craurococcus roseus</name>
    <dbReference type="NCBI Taxonomy" id="77585"/>
    <lineage>
        <taxon>Bacteria</taxon>
        <taxon>Pseudomonadati</taxon>
        <taxon>Pseudomonadota</taxon>
        <taxon>Alphaproteobacteria</taxon>
        <taxon>Acetobacterales</taxon>
        <taxon>Acetobacteraceae</taxon>
        <taxon>Craurococcus</taxon>
    </lineage>
</organism>
<comment type="caution">
    <text evidence="3">The sequence shown here is derived from an EMBL/GenBank/DDBJ whole genome shotgun (WGS) entry which is preliminary data.</text>
</comment>
<accession>A0ABP3R1S2</accession>
<dbReference type="Proteomes" id="UP001501588">
    <property type="component" value="Unassembled WGS sequence"/>
</dbReference>
<feature type="domain" description="Transposase IS116/IS110/IS902 C-terminal" evidence="2">
    <location>
        <begin position="79"/>
        <end position="164"/>
    </location>
</feature>
<protein>
    <recommendedName>
        <fullName evidence="2">Transposase IS116/IS110/IS902 C-terminal domain-containing protein</fullName>
    </recommendedName>
</protein>
<keyword evidence="4" id="KW-1185">Reference proteome</keyword>
<dbReference type="InterPro" id="IPR003346">
    <property type="entry name" value="Transposase_20"/>
</dbReference>
<dbReference type="EMBL" id="BAAAFZ010000068">
    <property type="protein sequence ID" value="GAA0598929.1"/>
    <property type="molecule type" value="Genomic_DNA"/>
</dbReference>
<dbReference type="Pfam" id="PF02371">
    <property type="entry name" value="Transposase_20"/>
    <property type="match status" value="1"/>
</dbReference>
<dbReference type="PANTHER" id="PTHR33055">
    <property type="entry name" value="TRANSPOSASE FOR INSERTION SEQUENCE ELEMENT IS1111A"/>
    <property type="match status" value="1"/>
</dbReference>
<gene>
    <name evidence="3" type="ORF">GCM10009416_41390</name>
</gene>
<dbReference type="PANTHER" id="PTHR33055:SF13">
    <property type="entry name" value="TRANSPOSASE"/>
    <property type="match status" value="1"/>
</dbReference>
<proteinExistence type="predicted"/>
<evidence type="ECO:0000259" key="2">
    <source>
        <dbReference type="Pfam" id="PF02371"/>
    </source>
</evidence>
<evidence type="ECO:0000313" key="3">
    <source>
        <dbReference type="EMBL" id="GAA0598929.1"/>
    </source>
</evidence>
<sequence length="242" mass="26153">MTISPSRTTDAAPVQDGGSIGDPWPADRVDPARSARQLTWGNFRRHLWGVSSRRLQTEGQLSRLGREIEALYGKLHPSDALRTIPGIGDALAPLVLGVLHEARRFAGLHQLRGFCGLFPRTGSSGGAGRPGQAITRSGNNRIKRALHLAADAARRTDPELAAVYWRLMVRKGRHHKRALCAVATRLVDRIGEAPRTGGAHELRDTDGAPVSVADGEAIAAARYTVPPEIRSARRRCHAEVAA</sequence>
<dbReference type="RefSeq" id="WP_343897307.1">
    <property type="nucleotide sequence ID" value="NZ_BAAAFZ010000068.1"/>
</dbReference>
<evidence type="ECO:0000256" key="1">
    <source>
        <dbReference type="SAM" id="MobiDB-lite"/>
    </source>
</evidence>
<name>A0ABP3R1S2_9PROT</name>